<reference evidence="1 2" key="1">
    <citation type="submission" date="2023-06" db="EMBL/GenBank/DDBJ databases">
        <title>Aquibacillus rhizosphaerae LR5S19.</title>
        <authorList>
            <person name="Sun J.-Q."/>
        </authorList>
    </citation>
    <scope>NUCLEOTIDE SEQUENCE [LARGE SCALE GENOMIC DNA]</scope>
    <source>
        <strain evidence="1 2">LR5S19</strain>
    </source>
</reference>
<protein>
    <submittedName>
        <fullName evidence="1">Uncharacterized protein</fullName>
    </submittedName>
</protein>
<organism evidence="1 2">
    <name type="scientific">Aquibacillus rhizosphaerae</name>
    <dbReference type="NCBI Taxonomy" id="3051431"/>
    <lineage>
        <taxon>Bacteria</taxon>
        <taxon>Bacillati</taxon>
        <taxon>Bacillota</taxon>
        <taxon>Bacilli</taxon>
        <taxon>Bacillales</taxon>
        <taxon>Bacillaceae</taxon>
        <taxon>Aquibacillus</taxon>
    </lineage>
</organism>
<comment type="caution">
    <text evidence="1">The sequence shown here is derived from an EMBL/GenBank/DDBJ whole genome shotgun (WGS) entry which is preliminary data.</text>
</comment>
<accession>A0ABT7L0N0</accession>
<evidence type="ECO:0000313" key="2">
    <source>
        <dbReference type="Proteomes" id="UP001235343"/>
    </source>
</evidence>
<evidence type="ECO:0000313" key="1">
    <source>
        <dbReference type="EMBL" id="MDL4839338.1"/>
    </source>
</evidence>
<sequence length="85" mass="9913">MFEGNIFSGESDLLQHEFYLTKVKHLNTQSNISKQQLEKLHSYLSHYSEKNESCTLTINDQIPLLLNSNEVHQLIVDLQKIQEII</sequence>
<gene>
    <name evidence="1" type="ORF">QQS35_02525</name>
</gene>
<keyword evidence="2" id="KW-1185">Reference proteome</keyword>
<name>A0ABT7L0N0_9BACI</name>
<dbReference type="Proteomes" id="UP001235343">
    <property type="component" value="Unassembled WGS sequence"/>
</dbReference>
<dbReference type="RefSeq" id="WP_285930189.1">
    <property type="nucleotide sequence ID" value="NZ_JASTZU010000012.1"/>
</dbReference>
<proteinExistence type="predicted"/>
<dbReference type="EMBL" id="JASTZU010000012">
    <property type="protein sequence ID" value="MDL4839338.1"/>
    <property type="molecule type" value="Genomic_DNA"/>
</dbReference>